<evidence type="ECO:0008006" key="3">
    <source>
        <dbReference type="Google" id="ProtNLM"/>
    </source>
</evidence>
<accession>A0ABR2KH50</accession>
<dbReference type="InterPro" id="IPR016024">
    <property type="entry name" value="ARM-type_fold"/>
</dbReference>
<reference evidence="1 2" key="1">
    <citation type="submission" date="2024-04" db="EMBL/GenBank/DDBJ databases">
        <title>Tritrichomonas musculus Genome.</title>
        <authorList>
            <person name="Alves-Ferreira E."/>
            <person name="Grigg M."/>
            <person name="Lorenzi H."/>
            <person name="Galac M."/>
        </authorList>
    </citation>
    <scope>NUCLEOTIDE SEQUENCE [LARGE SCALE GENOMIC DNA]</scope>
    <source>
        <strain evidence="1 2">EAF2021</strain>
    </source>
</reference>
<organism evidence="1 2">
    <name type="scientific">Tritrichomonas musculus</name>
    <dbReference type="NCBI Taxonomy" id="1915356"/>
    <lineage>
        <taxon>Eukaryota</taxon>
        <taxon>Metamonada</taxon>
        <taxon>Parabasalia</taxon>
        <taxon>Tritrichomonadida</taxon>
        <taxon>Tritrichomonadidae</taxon>
        <taxon>Tritrichomonas</taxon>
    </lineage>
</organism>
<comment type="caution">
    <text evidence="1">The sequence shown here is derived from an EMBL/GenBank/DDBJ whole genome shotgun (WGS) entry which is preliminary data.</text>
</comment>
<proteinExistence type="predicted"/>
<dbReference type="SUPFAM" id="SSF48371">
    <property type="entry name" value="ARM repeat"/>
    <property type="match status" value="1"/>
</dbReference>
<gene>
    <name evidence="1" type="ORF">M9Y10_035213</name>
</gene>
<evidence type="ECO:0000313" key="2">
    <source>
        <dbReference type="Proteomes" id="UP001470230"/>
    </source>
</evidence>
<protein>
    <recommendedName>
        <fullName evidence="3">Armadillo-type fold</fullName>
    </recommendedName>
</protein>
<dbReference type="InterPro" id="IPR011989">
    <property type="entry name" value="ARM-like"/>
</dbReference>
<sequence>MFFNYKFEQENTNKQQNFANEQSDEKEEDFFLTSDDKKISIFRTCEEIHQLFIDQNSFKISKPINVLSNLIINEKLSSIPGFFQFDIPRILFQFLLLDKEDIRDASVSCLVNFSSYEQSEASFNSEVFCRNFLLAFDHEKMQSILEKMIVLFYNVCVFENQNINSFFILNGIIKILINQFKTSSNKQMIENSFDIISILCKSKLEKDDVLIIYGIICNFMKEYHFFNLYFIKIFYNLIKYESFLYEEFCDYKLYDFVNESLYKNKLNIEVRYAINVVKNLIQKYNCYQLFDSIQILNLLVIEPQIKEEEMCLLSIANVVCLCLDNDKDLYSNLLSENSFKNILLLAQFRDTRFKVAMIKLITRLVKEMKSNNFNLTFISDNNNQNIFNILDDLIETNEPDVVRCSLDLICLIFMKSTTFNLFDICKNLFQNVFTPSLFDKSSEFQDEKIIEFLYQIQSYLTAK</sequence>
<keyword evidence="2" id="KW-1185">Reference proteome</keyword>
<dbReference type="Gene3D" id="1.25.10.10">
    <property type="entry name" value="Leucine-rich Repeat Variant"/>
    <property type="match status" value="1"/>
</dbReference>
<dbReference type="Proteomes" id="UP001470230">
    <property type="component" value="Unassembled WGS sequence"/>
</dbReference>
<evidence type="ECO:0000313" key="1">
    <source>
        <dbReference type="EMBL" id="KAK8890437.1"/>
    </source>
</evidence>
<dbReference type="EMBL" id="JAPFFF010000005">
    <property type="protein sequence ID" value="KAK8890437.1"/>
    <property type="molecule type" value="Genomic_DNA"/>
</dbReference>
<name>A0ABR2KH50_9EUKA</name>